<keyword evidence="13 14" id="KW-0472">Membrane</keyword>
<dbReference type="InterPro" id="IPR023299">
    <property type="entry name" value="ATPase_P-typ_cyto_dom_N"/>
</dbReference>
<evidence type="ECO:0000256" key="3">
    <source>
        <dbReference type="ARBA" id="ARBA00022448"/>
    </source>
</evidence>
<organism evidence="16 17">
    <name type="scientific">Terrilactibacillus tamarindi</name>
    <dbReference type="NCBI Taxonomy" id="2599694"/>
    <lineage>
        <taxon>Bacteria</taxon>
        <taxon>Bacillati</taxon>
        <taxon>Bacillota</taxon>
        <taxon>Bacilli</taxon>
        <taxon>Bacillales</taxon>
        <taxon>Bacillaceae</taxon>
        <taxon>Terrilactibacillus</taxon>
    </lineage>
</organism>
<protein>
    <submittedName>
        <fullName evidence="16">Cadmium-translocating P-type ATPase</fullName>
        <ecNumber evidence="16">3.6.3.3</ecNumber>
    </submittedName>
</protein>
<dbReference type="PROSITE" id="PS00154">
    <property type="entry name" value="ATPASE_E1_E2"/>
    <property type="match status" value="1"/>
</dbReference>
<dbReference type="GO" id="GO:0016887">
    <property type="term" value="F:ATP hydrolysis activity"/>
    <property type="evidence" value="ECO:0007669"/>
    <property type="project" value="InterPro"/>
</dbReference>
<dbReference type="FunFam" id="2.70.150.10:FF:000002">
    <property type="entry name" value="Copper-transporting ATPase 1, putative"/>
    <property type="match status" value="1"/>
</dbReference>
<keyword evidence="8 14" id="KW-0067">ATP-binding</keyword>
<dbReference type="PRINTS" id="PR00941">
    <property type="entry name" value="CDATPASE"/>
</dbReference>
<accession>A0A6N8CPN0</accession>
<evidence type="ECO:0000256" key="14">
    <source>
        <dbReference type="RuleBase" id="RU362081"/>
    </source>
</evidence>
<dbReference type="GO" id="GO:0005524">
    <property type="term" value="F:ATP binding"/>
    <property type="evidence" value="ECO:0007669"/>
    <property type="project" value="UniProtKB-UniRule"/>
</dbReference>
<evidence type="ECO:0000256" key="6">
    <source>
        <dbReference type="ARBA" id="ARBA00022723"/>
    </source>
</evidence>
<dbReference type="GO" id="GO:0005886">
    <property type="term" value="C:plasma membrane"/>
    <property type="evidence" value="ECO:0007669"/>
    <property type="project" value="UniProtKB-SubCell"/>
</dbReference>
<name>A0A6N8CPN0_9BACI</name>
<feature type="transmembrane region" description="Helical" evidence="14">
    <location>
        <begin position="253"/>
        <end position="273"/>
    </location>
</feature>
<dbReference type="SFLD" id="SFLDG00002">
    <property type="entry name" value="C1.7:_P-type_atpase_like"/>
    <property type="match status" value="1"/>
</dbReference>
<comment type="caution">
    <text evidence="16">The sequence shown here is derived from an EMBL/GenBank/DDBJ whole genome shotgun (WGS) entry which is preliminary data.</text>
</comment>
<dbReference type="SFLD" id="SFLDS00003">
    <property type="entry name" value="Haloacid_Dehalogenase"/>
    <property type="match status" value="1"/>
</dbReference>
<evidence type="ECO:0000256" key="8">
    <source>
        <dbReference type="ARBA" id="ARBA00022840"/>
    </source>
</evidence>
<dbReference type="InterPro" id="IPR018303">
    <property type="entry name" value="ATPase_P-typ_P_site"/>
</dbReference>
<dbReference type="PANTHER" id="PTHR43079">
    <property type="entry name" value="PROBABLE CADMIUM/ZINC-TRANSPORTING ATPASE HMA1"/>
    <property type="match status" value="1"/>
</dbReference>
<dbReference type="InterPro" id="IPR036412">
    <property type="entry name" value="HAD-like_sf"/>
</dbReference>
<dbReference type="GO" id="GO:0019829">
    <property type="term" value="F:ATPase-coupled monoatomic cation transmembrane transporter activity"/>
    <property type="evidence" value="ECO:0007669"/>
    <property type="project" value="InterPro"/>
</dbReference>
<proteinExistence type="inferred from homology"/>
<evidence type="ECO:0000313" key="17">
    <source>
        <dbReference type="Proteomes" id="UP000440978"/>
    </source>
</evidence>
<keyword evidence="9" id="KW-0460">Magnesium</keyword>
<evidence type="ECO:0000256" key="4">
    <source>
        <dbReference type="ARBA" id="ARBA00022553"/>
    </source>
</evidence>
<dbReference type="AlphaFoldDB" id="A0A6N8CPN0"/>
<keyword evidence="6 14" id="KW-0479">Metal-binding</keyword>
<keyword evidence="16" id="KW-0378">Hydrolase</keyword>
<keyword evidence="14" id="KW-1003">Cell membrane</keyword>
<keyword evidence="7 14" id="KW-0547">Nucleotide-binding</keyword>
<evidence type="ECO:0000256" key="13">
    <source>
        <dbReference type="ARBA" id="ARBA00023136"/>
    </source>
</evidence>
<dbReference type="EMBL" id="WNHB01000012">
    <property type="protein sequence ID" value="MTT32129.1"/>
    <property type="molecule type" value="Genomic_DNA"/>
</dbReference>
<dbReference type="OrthoDB" id="9813266at2"/>
<dbReference type="PRINTS" id="PR00119">
    <property type="entry name" value="CATATPASE"/>
</dbReference>
<dbReference type="InterPro" id="IPR001757">
    <property type="entry name" value="P_typ_ATPase"/>
</dbReference>
<keyword evidence="4" id="KW-0597">Phosphoprotein</keyword>
<keyword evidence="17" id="KW-1185">Reference proteome</keyword>
<dbReference type="SFLD" id="SFLDF00027">
    <property type="entry name" value="p-type_atpase"/>
    <property type="match status" value="1"/>
</dbReference>
<dbReference type="Pfam" id="PF00122">
    <property type="entry name" value="E1-E2_ATPase"/>
    <property type="match status" value="1"/>
</dbReference>
<feature type="domain" description="P-type ATPase A" evidence="15">
    <location>
        <begin position="134"/>
        <end position="234"/>
    </location>
</feature>
<dbReference type="InterPro" id="IPR027256">
    <property type="entry name" value="P-typ_ATPase_IB"/>
</dbReference>
<evidence type="ECO:0000256" key="11">
    <source>
        <dbReference type="ARBA" id="ARBA00022989"/>
    </source>
</evidence>
<dbReference type="InterPro" id="IPR008250">
    <property type="entry name" value="ATPase_P-typ_transduc_dom_A_sf"/>
</dbReference>
<evidence type="ECO:0000256" key="9">
    <source>
        <dbReference type="ARBA" id="ARBA00022842"/>
    </source>
</evidence>
<dbReference type="SUPFAM" id="SSF81665">
    <property type="entry name" value="Calcium ATPase, transmembrane domain M"/>
    <property type="match status" value="1"/>
</dbReference>
<comment type="similarity">
    <text evidence="2 14">Belongs to the cation transport ATPase (P-type) (TC 3.A.3) family. Type IB subfamily.</text>
</comment>
<evidence type="ECO:0000256" key="12">
    <source>
        <dbReference type="ARBA" id="ARBA00023065"/>
    </source>
</evidence>
<keyword evidence="3" id="KW-0813">Transport</keyword>
<dbReference type="Gene3D" id="2.70.150.10">
    <property type="entry name" value="Calcium-transporting ATPase, cytoplasmic transduction domain A"/>
    <property type="match status" value="1"/>
</dbReference>
<reference evidence="16 17" key="1">
    <citation type="submission" date="2019-11" db="EMBL/GenBank/DDBJ databases">
        <title>Terrilactibacillus tamarindus sp. nov. BCM23-1 isolated from bark of Tamarindus indica.</title>
        <authorList>
            <person name="Kingkaew E."/>
            <person name="Tanasupawat S."/>
        </authorList>
    </citation>
    <scope>NUCLEOTIDE SEQUENCE [LARGE SCALE GENOMIC DNA]</scope>
    <source>
        <strain evidence="16 17">BCM23-1</strain>
    </source>
</reference>
<keyword evidence="10" id="KW-1278">Translocase</keyword>
<dbReference type="InterPro" id="IPR023298">
    <property type="entry name" value="ATPase_P-typ_TM_dom_sf"/>
</dbReference>
<sequence length="637" mass="69338">MDEKSELMKQPTIFHGMNLSFLKRHAELIAALISGILILIGYMINHMSTQTPWYLFLLAYLIGGFAKAKEGIEETLKEKTLNVELLMIFAALGAAFIGHWFEGAILIFIFALSGALETYSTEKSSKALSALMDLQPETAERLDHGQVATVPVNELNLGDLIQIKPSERVPADGVILKGETTIDASSMTGESIPIFKKVNDEVMAGTVNLEGHLIVKVTKRSQDSTFSRILHLVQSAQNEKVPAQAFIEKFENLYVAFVLIFVALMLTLPPFLFGWTWSHTIYRSMVLLVVASPCALVASTTPAILSAIANGARNGILIKGGIHLQQLASIQAIAFDKTGTLTTGLPKVTQFVNLSPLTNDDLLSHVAAIESHTTHPLGLAIVDYAKEHIKTIPNPDHVKIVPGYGVYGQIDQFNYKIGKANPKFIDEVSLHLFLKEVHIKEDQSLVFIERNGQVIGCIGLNDQVRQTAKEAIASLRQYGIKSVMLTGDNEKVAKTIMKETGVDSMIADCLPDQKANAIKQIKKEYGSVAMIGDGINDTPALATADLGIGMGAGTDAALETADIILMKNDLMKILDTVKLSKKMNRIIKENIAFALMVILILVVSNFIGIVNLPLGVVGHEGSTILVILNGLRLLKNL</sequence>
<dbReference type="SUPFAM" id="SSF81653">
    <property type="entry name" value="Calcium ATPase, transduction domain A"/>
    <property type="match status" value="1"/>
</dbReference>
<dbReference type="Gene3D" id="3.40.1110.10">
    <property type="entry name" value="Calcium-transporting ATPase, cytoplasmic domain N"/>
    <property type="match status" value="1"/>
</dbReference>
<dbReference type="EC" id="3.6.3.3" evidence="16"/>
<keyword evidence="5 14" id="KW-0812">Transmembrane</keyword>
<evidence type="ECO:0000256" key="2">
    <source>
        <dbReference type="ARBA" id="ARBA00006024"/>
    </source>
</evidence>
<dbReference type="InterPro" id="IPR044492">
    <property type="entry name" value="P_typ_ATPase_HD_dom"/>
</dbReference>
<feature type="transmembrane region" description="Helical" evidence="14">
    <location>
        <begin position="285"/>
        <end position="309"/>
    </location>
</feature>
<dbReference type="Pfam" id="PF00702">
    <property type="entry name" value="Hydrolase"/>
    <property type="match status" value="1"/>
</dbReference>
<dbReference type="CDD" id="cd07551">
    <property type="entry name" value="P-type_ATPase_HM_ZosA_PfeT-like"/>
    <property type="match status" value="1"/>
</dbReference>
<dbReference type="NCBIfam" id="TIGR01525">
    <property type="entry name" value="ATPase-IB_hvy"/>
    <property type="match status" value="1"/>
</dbReference>
<keyword evidence="11 14" id="KW-1133">Transmembrane helix</keyword>
<feature type="transmembrane region" description="Helical" evidence="14">
    <location>
        <begin position="26"/>
        <end position="45"/>
    </location>
</feature>
<dbReference type="SUPFAM" id="SSF56784">
    <property type="entry name" value="HAD-like"/>
    <property type="match status" value="1"/>
</dbReference>
<feature type="transmembrane region" description="Helical" evidence="14">
    <location>
        <begin position="591"/>
        <end position="610"/>
    </location>
</feature>
<dbReference type="PROSITE" id="PS01229">
    <property type="entry name" value="COF_2"/>
    <property type="match status" value="1"/>
</dbReference>
<dbReference type="RefSeq" id="WP_155218813.1">
    <property type="nucleotide sequence ID" value="NZ_WNHB01000012.1"/>
</dbReference>
<dbReference type="GO" id="GO:0046872">
    <property type="term" value="F:metal ion binding"/>
    <property type="evidence" value="ECO:0007669"/>
    <property type="project" value="UniProtKB-KW"/>
</dbReference>
<comment type="subcellular location">
    <subcellularLocation>
        <location evidence="1">Cell membrane</location>
        <topology evidence="1">Multi-pass membrane protein</topology>
    </subcellularLocation>
</comment>
<evidence type="ECO:0000256" key="10">
    <source>
        <dbReference type="ARBA" id="ARBA00022967"/>
    </source>
</evidence>
<dbReference type="InterPro" id="IPR023214">
    <property type="entry name" value="HAD_sf"/>
</dbReference>
<evidence type="ECO:0000256" key="5">
    <source>
        <dbReference type="ARBA" id="ARBA00022692"/>
    </source>
</evidence>
<dbReference type="InterPro" id="IPR059000">
    <property type="entry name" value="ATPase_P-type_domA"/>
</dbReference>
<dbReference type="NCBIfam" id="TIGR01512">
    <property type="entry name" value="ATPase-IB2_Cd"/>
    <property type="match status" value="1"/>
</dbReference>
<dbReference type="Gene3D" id="3.40.50.1000">
    <property type="entry name" value="HAD superfamily/HAD-like"/>
    <property type="match status" value="1"/>
</dbReference>
<evidence type="ECO:0000259" key="15">
    <source>
        <dbReference type="Pfam" id="PF00122"/>
    </source>
</evidence>
<evidence type="ECO:0000256" key="7">
    <source>
        <dbReference type="ARBA" id="ARBA00022741"/>
    </source>
</evidence>
<dbReference type="InterPro" id="IPR051949">
    <property type="entry name" value="Cation_Transport_ATPase"/>
</dbReference>
<evidence type="ECO:0000313" key="16">
    <source>
        <dbReference type="EMBL" id="MTT32129.1"/>
    </source>
</evidence>
<dbReference type="PANTHER" id="PTHR43079:SF1">
    <property type="entry name" value="CADMIUM_ZINC-TRANSPORTING ATPASE HMA1, CHLOROPLASTIC-RELATED"/>
    <property type="match status" value="1"/>
</dbReference>
<dbReference type="NCBIfam" id="TIGR01494">
    <property type="entry name" value="ATPase_P-type"/>
    <property type="match status" value="1"/>
</dbReference>
<dbReference type="Proteomes" id="UP000440978">
    <property type="component" value="Unassembled WGS sequence"/>
</dbReference>
<evidence type="ECO:0000256" key="1">
    <source>
        <dbReference type="ARBA" id="ARBA00004651"/>
    </source>
</evidence>
<gene>
    <name evidence="16" type="primary">cadA</name>
    <name evidence="16" type="ORF">GMB86_08925</name>
</gene>
<keyword evidence="12" id="KW-0406">Ion transport</keyword>